<evidence type="ECO:0000256" key="7">
    <source>
        <dbReference type="RuleBase" id="RU000586"/>
    </source>
</evidence>
<evidence type="ECO:0000256" key="6">
    <source>
        <dbReference type="ARBA" id="ARBA00023315"/>
    </source>
</evidence>
<dbReference type="GO" id="GO:0004415">
    <property type="term" value="F:hyalurononglucosaminidase activity"/>
    <property type="evidence" value="ECO:0007669"/>
    <property type="project" value="InterPro"/>
</dbReference>
<evidence type="ECO:0000256" key="4">
    <source>
        <dbReference type="ARBA" id="ARBA00022679"/>
    </source>
</evidence>
<keyword evidence="5" id="KW-1015">Disulfide bond</keyword>
<dbReference type="Pfam" id="PF02799">
    <property type="entry name" value="NMT_C"/>
    <property type="match status" value="1"/>
</dbReference>
<comment type="catalytic activity">
    <reaction evidence="7">
        <text>N-terminal glycyl-[protein] + tetradecanoyl-CoA = N-tetradecanoylglycyl-[protein] + CoA + H(+)</text>
        <dbReference type="Rhea" id="RHEA:15521"/>
        <dbReference type="Rhea" id="RHEA-COMP:12666"/>
        <dbReference type="Rhea" id="RHEA-COMP:12667"/>
        <dbReference type="ChEBI" id="CHEBI:15378"/>
        <dbReference type="ChEBI" id="CHEBI:57287"/>
        <dbReference type="ChEBI" id="CHEBI:57385"/>
        <dbReference type="ChEBI" id="CHEBI:64723"/>
        <dbReference type="ChEBI" id="CHEBI:133050"/>
        <dbReference type="EC" id="2.3.1.97"/>
    </reaction>
</comment>
<dbReference type="InterPro" id="IPR013785">
    <property type="entry name" value="Aldolase_TIM"/>
</dbReference>
<evidence type="ECO:0000256" key="1">
    <source>
        <dbReference type="ARBA" id="ARBA00008871"/>
    </source>
</evidence>
<sequence>MPSACNISIKDIQMAMEVFNMQQKPAKTQEEAMQKPYQFWSTQPVPKMDEKIVRNEPIEPDKTSIRAEPYSLPADFQWDTLNLDDPLVLSELYTLLSENYVEDDDAMFRFDYPPNFLKWALQPPGWCKEWHCGVRVSKSGRLVGFISAIPATLRVYSHSQKMVEINFLCVHKKLRSKRVAPVLIREITRRVNLKGIFQAVYTAGVVLPKPIATCRYWHRSLNPKKLIDIKFSHLTRNMTMQRTLKLYKLPETTKVPGFRKLVYTDIPQAHKILTEYLEKFDLAPVFSVEEFEHWFLPQTGIINSFVVEKEGKITDMVSYYTLPSSIMHHQTHKTLKAAYSFYNVSTTTPWLELMMDALISARDLGFDVFNALDLMDNKEFLEPLKFGIGDGNLQYYLYNWRCPSMTPGKIGLRSYKCEASERIRPKISYLMSVIVHALESPRVFLSSFGTTTPAAGNPSQFDVYWNVPSFMCNQYDVIFENLKDFGIRQNTLDKFRGEEIAILYDPGMFPALLTDKTGIVTKRNGGVPQEGDLKKHLETFQKHLIKQIPDGSFSGIGVIDFESWRPIFRQNWASLEPYKTLSINLEREKHPNWSDGAIKKEAKRRFEKYGRVFMEETLKMAKKLRPKASWGYYGYPHCFNQTPGQRTSHCNRQTMVENDGMSWLFTLEDMHLPSVYLRQEIEEENRVGFVKGRVSEAIRIAEKCPSKQQILPYYWFKYQDHRNNFLSKLLQMFQHQSRHSGIDSEDLSAQKDTESAFSTIASLGADGLIIWGSSEDTDTEQKCKDLLRYVKETLGPTIKRIKRL</sequence>
<feature type="non-terminal residue" evidence="11">
    <location>
        <position position="804"/>
    </location>
</feature>
<dbReference type="InterPro" id="IPR018155">
    <property type="entry name" value="Hyaluronidase"/>
</dbReference>
<name>A0A4S2JF18_9HYME</name>
<organism evidence="11 12">
    <name type="scientific">Temnothorax longispinosus</name>
    <dbReference type="NCBI Taxonomy" id="300112"/>
    <lineage>
        <taxon>Eukaryota</taxon>
        <taxon>Metazoa</taxon>
        <taxon>Ecdysozoa</taxon>
        <taxon>Arthropoda</taxon>
        <taxon>Hexapoda</taxon>
        <taxon>Insecta</taxon>
        <taxon>Pterygota</taxon>
        <taxon>Neoptera</taxon>
        <taxon>Endopterygota</taxon>
        <taxon>Hymenoptera</taxon>
        <taxon>Apocrita</taxon>
        <taxon>Aculeata</taxon>
        <taxon>Formicoidea</taxon>
        <taxon>Formicidae</taxon>
        <taxon>Myrmicinae</taxon>
        <taxon>Temnothorax</taxon>
    </lineage>
</organism>
<comment type="similarity">
    <text evidence="2 8">Belongs to the NMT family.</text>
</comment>
<dbReference type="GO" id="GO:0005975">
    <property type="term" value="P:carbohydrate metabolic process"/>
    <property type="evidence" value="ECO:0007669"/>
    <property type="project" value="InterPro"/>
</dbReference>
<dbReference type="PRINTS" id="PR00847">
    <property type="entry name" value="HYALURONDASE"/>
</dbReference>
<dbReference type="InterPro" id="IPR022678">
    <property type="entry name" value="NMT_CS"/>
</dbReference>
<comment type="function">
    <text evidence="7">Adds a myristoyl group to the N-terminal glycine residue of certain cellular proteins.</text>
</comment>
<dbReference type="InterPro" id="IPR001329">
    <property type="entry name" value="Venom_Hyaluronidase"/>
</dbReference>
<dbReference type="GO" id="GO:0006952">
    <property type="term" value="P:defense response"/>
    <property type="evidence" value="ECO:0007669"/>
    <property type="project" value="InterPro"/>
</dbReference>
<keyword evidence="6 7" id="KW-0012">Acyltransferase</keyword>
<dbReference type="InterPro" id="IPR000903">
    <property type="entry name" value="NMT"/>
</dbReference>
<dbReference type="InterPro" id="IPR022677">
    <property type="entry name" value="NMT_C"/>
</dbReference>
<evidence type="ECO:0000259" key="10">
    <source>
        <dbReference type="Pfam" id="PF02799"/>
    </source>
</evidence>
<dbReference type="Pfam" id="PF01630">
    <property type="entry name" value="Glyco_hydro_56"/>
    <property type="match status" value="2"/>
</dbReference>
<dbReference type="FunFam" id="3.40.630.170:FF:000001">
    <property type="entry name" value="Glycylpeptide N-tetradecanoyltransferase"/>
    <property type="match status" value="1"/>
</dbReference>
<evidence type="ECO:0000313" key="12">
    <source>
        <dbReference type="Proteomes" id="UP000310200"/>
    </source>
</evidence>
<keyword evidence="4 7" id="KW-0808">Transferase</keyword>
<dbReference type="InterPro" id="IPR016181">
    <property type="entry name" value="Acyl_CoA_acyltransferase"/>
</dbReference>
<dbReference type="PRINTS" id="PR00846">
    <property type="entry name" value="GLHYDRLASE56"/>
</dbReference>
<dbReference type="PROSITE" id="PS00976">
    <property type="entry name" value="NMT_2"/>
    <property type="match status" value="1"/>
</dbReference>
<feature type="domain" description="Glycylpeptide N-tetradecanoyltransferase C-terminal" evidence="10">
    <location>
        <begin position="228"/>
        <end position="406"/>
    </location>
</feature>
<dbReference type="PANTHER" id="PTHR11377">
    <property type="entry name" value="N-MYRISTOYL TRANSFERASE"/>
    <property type="match status" value="1"/>
</dbReference>
<dbReference type="SUPFAM" id="SSF51445">
    <property type="entry name" value="(Trans)glycosidases"/>
    <property type="match status" value="1"/>
</dbReference>
<dbReference type="InterPro" id="IPR022676">
    <property type="entry name" value="NMT_N"/>
</dbReference>
<evidence type="ECO:0000259" key="9">
    <source>
        <dbReference type="Pfam" id="PF01233"/>
    </source>
</evidence>
<protein>
    <recommendedName>
        <fullName evidence="3 7">Glycylpeptide N-tetradecanoyltransferase</fullName>
        <ecNumber evidence="3 7">2.3.1.97</ecNumber>
    </recommendedName>
</protein>
<dbReference type="STRING" id="300112.A0A4S2JF18"/>
<dbReference type="InterPro" id="IPR017853">
    <property type="entry name" value="GH"/>
</dbReference>
<keyword evidence="12" id="KW-1185">Reference proteome</keyword>
<proteinExistence type="inferred from homology"/>
<accession>A0A4S2JF18</accession>
<dbReference type="Gene3D" id="3.40.630.170">
    <property type="match status" value="1"/>
</dbReference>
<dbReference type="Proteomes" id="UP000310200">
    <property type="component" value="Unassembled WGS sequence"/>
</dbReference>
<evidence type="ECO:0000313" key="11">
    <source>
        <dbReference type="EMBL" id="TGZ33059.1"/>
    </source>
</evidence>
<reference evidence="11 12" key="1">
    <citation type="journal article" date="2019" name="Philos. Trans. R. Soc. Lond., B, Biol. Sci.">
        <title>Ant behaviour and brain gene expression of defending hosts depend on the ecological success of the intruding social parasite.</title>
        <authorList>
            <person name="Kaur R."/>
            <person name="Stoldt M."/>
            <person name="Jongepier E."/>
            <person name="Feldmeyer B."/>
            <person name="Menzel F."/>
            <person name="Bornberg-Bauer E."/>
            <person name="Foitzik S."/>
        </authorList>
    </citation>
    <scope>NUCLEOTIDE SEQUENCE [LARGE SCALE GENOMIC DNA]</scope>
    <source>
        <tissue evidence="11">Whole body</tissue>
    </source>
</reference>
<dbReference type="Gene3D" id="3.20.20.70">
    <property type="entry name" value="Aldolase class I"/>
    <property type="match status" value="1"/>
</dbReference>
<dbReference type="EMBL" id="QBLH01003801">
    <property type="protein sequence ID" value="TGZ33059.1"/>
    <property type="molecule type" value="Genomic_DNA"/>
</dbReference>
<dbReference type="Pfam" id="PF01233">
    <property type="entry name" value="NMT"/>
    <property type="match status" value="1"/>
</dbReference>
<dbReference type="PROSITE" id="PS00975">
    <property type="entry name" value="NMT_1"/>
    <property type="match status" value="1"/>
</dbReference>
<evidence type="ECO:0000256" key="5">
    <source>
        <dbReference type="ARBA" id="ARBA00023157"/>
    </source>
</evidence>
<comment type="caution">
    <text evidence="11">The sequence shown here is derived from an EMBL/GenBank/DDBJ whole genome shotgun (WGS) entry which is preliminary data.</text>
</comment>
<feature type="domain" description="Glycylpeptide N-tetradecanoyltransferase N-terminal" evidence="9">
    <location>
        <begin position="61"/>
        <end position="214"/>
    </location>
</feature>
<dbReference type="SUPFAM" id="SSF55729">
    <property type="entry name" value="Acyl-CoA N-acyltransferases (Nat)"/>
    <property type="match status" value="2"/>
</dbReference>
<dbReference type="GO" id="GO:0004379">
    <property type="term" value="F:glycylpeptide N-tetradecanoyltransferase activity"/>
    <property type="evidence" value="ECO:0007669"/>
    <property type="project" value="UniProtKB-EC"/>
</dbReference>
<evidence type="ECO:0000256" key="8">
    <source>
        <dbReference type="RuleBase" id="RU004178"/>
    </source>
</evidence>
<dbReference type="GO" id="GO:0005737">
    <property type="term" value="C:cytoplasm"/>
    <property type="evidence" value="ECO:0007669"/>
    <property type="project" value="TreeGrafter"/>
</dbReference>
<gene>
    <name evidence="11" type="ORF">DBV15_07892</name>
</gene>
<evidence type="ECO:0000256" key="2">
    <source>
        <dbReference type="ARBA" id="ARBA00009469"/>
    </source>
</evidence>
<dbReference type="PANTHER" id="PTHR11377:SF5">
    <property type="entry name" value="GLYCYLPEPTIDE N-TETRADECANOYLTRANSFERASE"/>
    <property type="match status" value="1"/>
</dbReference>
<dbReference type="EC" id="2.3.1.97" evidence="3 7"/>
<comment type="similarity">
    <text evidence="1">Belongs to the glycosyl hydrolase 56 family.</text>
</comment>
<evidence type="ECO:0000256" key="3">
    <source>
        <dbReference type="ARBA" id="ARBA00012923"/>
    </source>
</evidence>
<dbReference type="AlphaFoldDB" id="A0A4S2JF18"/>